<sequence>MSDSARSCEMFCFFSVINCSQQYGRTCFFQASILLLSTLAAVCVANGQASPLSASMQARFAGCAEGSRMCTGADGTSQTYYRCTNGVWTLFTCGSGYLCVSGVVGQASCQPMVPLCASGQQKCVGPRAFLSCVGGQWTTGSCKPGDRCINIPGNMINCQVGGGRRARHNVRESALMIVPPNAIV</sequence>
<accession>A0A1Y1WKV8</accession>
<evidence type="ECO:0000313" key="2">
    <source>
        <dbReference type="Proteomes" id="UP000193922"/>
    </source>
</evidence>
<name>A0A1Y1WKV8_9FUNG</name>
<comment type="caution">
    <text evidence="1">The sequence shown here is derived from an EMBL/GenBank/DDBJ whole genome shotgun (WGS) entry which is preliminary data.</text>
</comment>
<evidence type="ECO:0000313" key="1">
    <source>
        <dbReference type="EMBL" id="ORX74187.1"/>
    </source>
</evidence>
<gene>
    <name evidence="1" type="ORF">DL89DRAFT_11412</name>
</gene>
<reference evidence="1 2" key="1">
    <citation type="submission" date="2016-07" db="EMBL/GenBank/DDBJ databases">
        <title>Pervasive Adenine N6-methylation of Active Genes in Fungi.</title>
        <authorList>
            <consortium name="DOE Joint Genome Institute"/>
            <person name="Mondo S.J."/>
            <person name="Dannebaum R.O."/>
            <person name="Kuo R.C."/>
            <person name="Labutti K."/>
            <person name="Haridas S."/>
            <person name="Kuo A."/>
            <person name="Salamov A."/>
            <person name="Ahrendt S.R."/>
            <person name="Lipzen A."/>
            <person name="Sullivan W."/>
            <person name="Andreopoulos W.B."/>
            <person name="Clum A."/>
            <person name="Lindquist E."/>
            <person name="Daum C."/>
            <person name="Ramamoorthy G.K."/>
            <person name="Gryganskyi A."/>
            <person name="Culley D."/>
            <person name="Magnuson J.K."/>
            <person name="James T.Y."/>
            <person name="O'Malley M.A."/>
            <person name="Stajich J.E."/>
            <person name="Spatafora J.W."/>
            <person name="Visel A."/>
            <person name="Grigoriev I.V."/>
        </authorList>
    </citation>
    <scope>NUCLEOTIDE SEQUENCE [LARGE SCALE GENOMIC DNA]</scope>
    <source>
        <strain evidence="1 2">ATCC 12442</strain>
    </source>
</reference>
<dbReference type="GeneID" id="63799794"/>
<evidence type="ECO:0008006" key="3">
    <source>
        <dbReference type="Google" id="ProtNLM"/>
    </source>
</evidence>
<dbReference type="Proteomes" id="UP000193922">
    <property type="component" value="Unassembled WGS sequence"/>
</dbReference>
<dbReference type="OrthoDB" id="5532901at2759"/>
<protein>
    <recommendedName>
        <fullName evidence="3">Carbohydrate-binding module family 19 domain-containing protein</fullName>
    </recommendedName>
</protein>
<dbReference type="AlphaFoldDB" id="A0A1Y1WKV8"/>
<dbReference type="RefSeq" id="XP_040747398.1">
    <property type="nucleotide sequence ID" value="XM_040883146.1"/>
</dbReference>
<keyword evidence="2" id="KW-1185">Reference proteome</keyword>
<organism evidence="1 2">
    <name type="scientific">Linderina pennispora</name>
    <dbReference type="NCBI Taxonomy" id="61395"/>
    <lineage>
        <taxon>Eukaryota</taxon>
        <taxon>Fungi</taxon>
        <taxon>Fungi incertae sedis</taxon>
        <taxon>Zoopagomycota</taxon>
        <taxon>Kickxellomycotina</taxon>
        <taxon>Kickxellomycetes</taxon>
        <taxon>Kickxellales</taxon>
        <taxon>Kickxellaceae</taxon>
        <taxon>Linderina</taxon>
    </lineage>
</organism>
<dbReference type="EMBL" id="MCFD01000001">
    <property type="protein sequence ID" value="ORX74187.1"/>
    <property type="molecule type" value="Genomic_DNA"/>
</dbReference>
<proteinExistence type="predicted"/>